<feature type="domain" description="7TM GPCR serpentine receptor class x (Srx)" evidence="2">
    <location>
        <begin position="12"/>
        <end position="267"/>
    </location>
</feature>
<feature type="transmembrane region" description="Helical" evidence="1">
    <location>
        <begin position="49"/>
        <end position="70"/>
    </location>
</feature>
<dbReference type="PANTHER" id="PTHR23017:SF22">
    <property type="entry name" value="G-PROTEIN COUPLED RECEPTORS FAMILY 1 PROFILE DOMAIN-CONTAINING PROTEIN"/>
    <property type="match status" value="1"/>
</dbReference>
<feature type="transmembrane region" description="Helical" evidence="1">
    <location>
        <begin position="460"/>
        <end position="485"/>
    </location>
</feature>
<keyword evidence="4" id="KW-1185">Reference proteome</keyword>
<feature type="transmembrane region" description="Helical" evidence="1">
    <location>
        <begin position="76"/>
        <end position="97"/>
    </location>
</feature>
<feature type="transmembrane region" description="Helical" evidence="1">
    <location>
        <begin position="165"/>
        <end position="190"/>
    </location>
</feature>
<evidence type="ECO:0000313" key="4">
    <source>
        <dbReference type="Proteomes" id="UP000829354"/>
    </source>
</evidence>
<feature type="transmembrane region" description="Helical" evidence="1">
    <location>
        <begin position="211"/>
        <end position="234"/>
    </location>
</feature>
<feature type="transmembrane region" description="Helical" evidence="1">
    <location>
        <begin position="6"/>
        <end position="29"/>
    </location>
</feature>
<dbReference type="AlphaFoldDB" id="A0AAE9F638"/>
<organism evidence="3 4">
    <name type="scientific">Caenorhabditis briggsae</name>
    <dbReference type="NCBI Taxonomy" id="6238"/>
    <lineage>
        <taxon>Eukaryota</taxon>
        <taxon>Metazoa</taxon>
        <taxon>Ecdysozoa</taxon>
        <taxon>Nematoda</taxon>
        <taxon>Chromadorea</taxon>
        <taxon>Rhabditida</taxon>
        <taxon>Rhabditina</taxon>
        <taxon>Rhabditomorpha</taxon>
        <taxon>Rhabditoidea</taxon>
        <taxon>Rhabditidae</taxon>
        <taxon>Peloderinae</taxon>
        <taxon>Caenorhabditis</taxon>
    </lineage>
</organism>
<reference evidence="3 4" key="1">
    <citation type="submission" date="2022-04" db="EMBL/GenBank/DDBJ databases">
        <title>Chromosome-level reference genomes for two strains of Caenorhabditis briggsae: an improved platform for comparative genomics.</title>
        <authorList>
            <person name="Stevens L."/>
            <person name="Andersen E."/>
        </authorList>
    </citation>
    <scope>NUCLEOTIDE SEQUENCE [LARGE SCALE GENOMIC DNA]</scope>
    <source>
        <strain evidence="3">VX34</strain>
        <tissue evidence="3">Whole-organism</tissue>
    </source>
</reference>
<keyword evidence="1" id="KW-1133">Transmembrane helix</keyword>
<dbReference type="InterPro" id="IPR019430">
    <property type="entry name" value="7TM_GPCR_serpentine_rcpt_Srx"/>
</dbReference>
<feature type="transmembrane region" description="Helical" evidence="1">
    <location>
        <begin position="335"/>
        <end position="360"/>
    </location>
</feature>
<dbReference type="Proteomes" id="UP000829354">
    <property type="component" value="Chromosome V"/>
</dbReference>
<dbReference type="EMBL" id="CP092624">
    <property type="protein sequence ID" value="UMM36553.1"/>
    <property type="molecule type" value="Genomic_DNA"/>
</dbReference>
<dbReference type="PANTHER" id="PTHR23017">
    <property type="entry name" value="SERPENTINE RECEPTOR, CLASS X"/>
    <property type="match status" value="1"/>
</dbReference>
<accession>A0AAE9F638</accession>
<evidence type="ECO:0000313" key="3">
    <source>
        <dbReference type="EMBL" id="UMM36553.1"/>
    </source>
</evidence>
<keyword evidence="1" id="KW-0472">Membrane</keyword>
<name>A0AAE9F638_CAEBR</name>
<dbReference type="CDD" id="cd00637">
    <property type="entry name" value="7tm_classA_rhodopsin-like"/>
    <property type="match status" value="1"/>
</dbReference>
<feature type="transmembrane region" description="Helical" evidence="1">
    <location>
        <begin position="541"/>
        <end position="561"/>
    </location>
</feature>
<feature type="transmembrane region" description="Helical" evidence="1">
    <location>
        <begin position="414"/>
        <end position="440"/>
    </location>
</feature>
<feature type="transmembrane region" description="Helical" evidence="1">
    <location>
        <begin position="117"/>
        <end position="145"/>
    </location>
</feature>
<gene>
    <name evidence="3" type="ORF">L5515_008664</name>
</gene>
<evidence type="ECO:0000259" key="2">
    <source>
        <dbReference type="Pfam" id="PF10328"/>
    </source>
</evidence>
<evidence type="ECO:0000256" key="1">
    <source>
        <dbReference type="SAM" id="Phobius"/>
    </source>
</evidence>
<dbReference type="Pfam" id="PF10328">
    <property type="entry name" value="7TM_GPCR_Srx"/>
    <property type="match status" value="2"/>
</dbReference>
<feature type="transmembrane region" description="Helical" evidence="1">
    <location>
        <begin position="506"/>
        <end position="529"/>
    </location>
</feature>
<feature type="domain" description="7TM GPCR serpentine receptor class x (Srx)" evidence="2">
    <location>
        <begin position="306"/>
        <end position="562"/>
    </location>
</feature>
<dbReference type="Gene3D" id="1.20.1070.10">
    <property type="entry name" value="Rhodopsin 7-helix transmembrane proteins"/>
    <property type="match status" value="2"/>
</dbReference>
<proteinExistence type="predicted"/>
<keyword evidence="1" id="KW-0812">Transmembrane</keyword>
<feature type="transmembrane region" description="Helical" evidence="1">
    <location>
        <begin position="372"/>
        <end position="393"/>
    </location>
</feature>
<dbReference type="SUPFAM" id="SSF81321">
    <property type="entry name" value="Family A G protein-coupled receptor-like"/>
    <property type="match status" value="2"/>
</dbReference>
<protein>
    <recommendedName>
        <fullName evidence="2">7TM GPCR serpentine receptor class x (Srx) domain-containing protein</fullName>
    </recommendedName>
</protein>
<sequence>MSEDLIVGGILFCISLLGVVSNWTVLLFLPKSIHKSFGTLTRNQAFGDALQTTTVFFVVVPMVLFDIQIIKTNSNLVSFVMLFGYEVSVLSHLLLSFNRLCAVSSPLKYHQLYSQRLTICMIIIANLYSLASILVLFASGCKYYWSSELHMFMYHVSNACVNFSFYGIFCKYLVIILIILMIDLFSIYTARQLYRQAHSGNVTKQINKKEVGLLVQTCLQGMLFSIELVCYFVVSPRVQNKWSQFFLTTVAFSTIHACDGAISIMCNAEFRELLLRKPVVTSSLPLSYCPISATMEDSVIVGIILFYVSMFGVLTNWTVLLCLPRIASFNKSFGYITWNQAFGDALQSTTVFILVVPMVFFDLEFMKTNSNYISLSMLLGYDISVLSHLLLALNRLCVVASPTKFQLYNEKLTFSMIIAVNIYASASIVIFFLSGCKYSWSSEMWMFLYHVSNQCVTFSFYAIFCKYICIIFIIVLIDVFVICKARLMYKKSRTDASSRPMNSKEICFLVQTCLQGVLFSIELICYFIISPTVEDTWVRFFMTTFAFSTIHACDGAISIACNSDFRSYLYKKSIRKIRAGAEASTIYGSRVETTTMGFRSRSTSRYSANFQH</sequence>
<feature type="transmembrane region" description="Helical" evidence="1">
    <location>
        <begin position="300"/>
        <end position="323"/>
    </location>
</feature>